<evidence type="ECO:0000256" key="4">
    <source>
        <dbReference type="ARBA" id="ARBA00022729"/>
    </source>
</evidence>
<dbReference type="Proteomes" id="UP000798808">
    <property type="component" value="Unassembled WGS sequence"/>
</dbReference>
<feature type="chain" id="PRO_5046993113" evidence="10">
    <location>
        <begin position="26"/>
        <end position="582"/>
    </location>
</feature>
<feature type="domain" description="Malectin" evidence="11">
    <location>
        <begin position="389"/>
        <end position="478"/>
    </location>
</feature>
<gene>
    <name evidence="12" type="ORF">E1163_26740</name>
</gene>
<keyword evidence="3" id="KW-0812">Transmembrane</keyword>
<keyword evidence="13" id="KW-1185">Reference proteome</keyword>
<keyword evidence="5" id="KW-0256">Endoplasmic reticulum</keyword>
<keyword evidence="4 10" id="KW-0732">Signal</keyword>
<comment type="subcellular location">
    <subcellularLocation>
        <location evidence="1">Endoplasmic reticulum membrane</location>
        <topology evidence="1">Single-pass type I membrane protein</topology>
    </subcellularLocation>
</comment>
<evidence type="ECO:0000256" key="7">
    <source>
        <dbReference type="ARBA" id="ARBA00023136"/>
    </source>
</evidence>
<evidence type="ECO:0000256" key="1">
    <source>
        <dbReference type="ARBA" id="ARBA00004115"/>
    </source>
</evidence>
<dbReference type="InterPro" id="IPR021720">
    <property type="entry name" value="Malectin_dom"/>
</dbReference>
<sequence length="582" mass="64704">MKLFTNHSLCAAVCCFLFVICITDAFCQRPGSVKALKKIRSFVLDDNYEGLKQGFTAEILVDTPIYQINAGGWTTEANWQKDTQTSPSPYFSPPSYRAVSGIDSPFYFEKSRITDGTWSFPVTSGDYVVTLHFIENPNSAQVPGSRVFDVSIEDRLALNDFDVVNFAGKGVPISLSFVVNTSDDTLNINFSRVKKSSLISAIEISASIGAVPNQDPVLSKGSYVLHQTIKEGRELRIPIIATDYDSPADSVKLLGGSIWDSVSFYQVLDYGAGLGEIVIKPDFDDAGGYLLYVAAEDEDGFDTGCQACWALIDLTVEDTPVGEAFYRVNAGDWIAEEDTPVDWERDARDEPHPFHNIGRFHSLAHNLLSNPTDAPNEVLDRSRVNIYTGTEFMNWNFPVVDGVYTAKLYFVESYFNVTNQRIFNISIEDQLALSNFEILTETDKDVPIQKNLTAEVTDGYLTIVFENIKSYALITAIEIAYAGPVTAQEEFPETHAFGQDAISVYPNPVKNQVTFKLPEPGKEPVSVKLSDSYGQIWFQSTVQRDHLIDEVNFPVPPSIPSGIYHAEIVIGNRKQIVRLVKK</sequence>
<dbReference type="InterPro" id="IPR008979">
    <property type="entry name" value="Galactose-bd-like_sf"/>
</dbReference>
<feature type="signal peptide" evidence="10">
    <location>
        <begin position="1"/>
        <end position="25"/>
    </location>
</feature>
<comment type="caution">
    <text evidence="12">The sequence shown here is derived from an EMBL/GenBank/DDBJ whole genome shotgun (WGS) entry which is preliminary data.</text>
</comment>
<protein>
    <submittedName>
        <fullName evidence="12">T9SS type A sorting domain-containing protein</fullName>
    </submittedName>
</protein>
<dbReference type="PANTHER" id="PTHR13460">
    <property type="match status" value="1"/>
</dbReference>
<feature type="domain" description="Malectin" evidence="11">
    <location>
        <begin position="65"/>
        <end position="199"/>
    </location>
</feature>
<evidence type="ECO:0000256" key="8">
    <source>
        <dbReference type="ARBA" id="ARBA00023180"/>
    </source>
</evidence>
<dbReference type="SUPFAM" id="SSF49785">
    <property type="entry name" value="Galactose-binding domain-like"/>
    <property type="match status" value="1"/>
</dbReference>
<evidence type="ECO:0000256" key="2">
    <source>
        <dbReference type="ARBA" id="ARBA00009141"/>
    </source>
</evidence>
<reference evidence="12 13" key="1">
    <citation type="submission" date="2019-02" db="EMBL/GenBank/DDBJ databases">
        <authorList>
            <person name="Goldberg S.R."/>
            <person name="Haltli B.A."/>
            <person name="Correa H."/>
            <person name="Russell K.G."/>
        </authorList>
    </citation>
    <scope>NUCLEOTIDE SEQUENCE [LARGE SCALE GENOMIC DNA]</scope>
    <source>
        <strain evidence="12 13">JCM 16186</strain>
    </source>
</reference>
<dbReference type="NCBIfam" id="TIGR04183">
    <property type="entry name" value="Por_Secre_tail"/>
    <property type="match status" value="1"/>
</dbReference>
<dbReference type="EMBL" id="SMLW01000668">
    <property type="protein sequence ID" value="MTI28584.1"/>
    <property type="molecule type" value="Genomic_DNA"/>
</dbReference>
<evidence type="ECO:0000313" key="12">
    <source>
        <dbReference type="EMBL" id="MTI28584.1"/>
    </source>
</evidence>
<keyword evidence="7" id="KW-0472">Membrane</keyword>
<evidence type="ECO:0000256" key="9">
    <source>
        <dbReference type="ARBA" id="ARBA00023277"/>
    </source>
</evidence>
<evidence type="ECO:0000256" key="5">
    <source>
        <dbReference type="ARBA" id="ARBA00022824"/>
    </source>
</evidence>
<keyword evidence="9" id="KW-0119">Carbohydrate metabolism</keyword>
<dbReference type="InterPro" id="IPR026444">
    <property type="entry name" value="Secre_tail"/>
</dbReference>
<comment type="similarity">
    <text evidence="2">Belongs to the malectin family.</text>
</comment>
<evidence type="ECO:0000259" key="11">
    <source>
        <dbReference type="Pfam" id="PF11721"/>
    </source>
</evidence>
<keyword evidence="8" id="KW-0325">Glycoprotein</keyword>
<keyword evidence="6" id="KW-1133">Transmembrane helix</keyword>
<name>A0ABW9RWF8_9BACT</name>
<evidence type="ECO:0000313" key="13">
    <source>
        <dbReference type="Proteomes" id="UP000798808"/>
    </source>
</evidence>
<dbReference type="Gene3D" id="2.60.120.430">
    <property type="entry name" value="Galactose-binding lectin"/>
    <property type="match status" value="2"/>
</dbReference>
<accession>A0ABW9RWF8</accession>
<evidence type="ECO:0000256" key="3">
    <source>
        <dbReference type="ARBA" id="ARBA00022692"/>
    </source>
</evidence>
<dbReference type="InterPro" id="IPR039155">
    <property type="entry name" value="MLEC"/>
</dbReference>
<dbReference type="RefSeq" id="WP_155176258.1">
    <property type="nucleotide sequence ID" value="NZ_BAAAFL010000029.1"/>
</dbReference>
<evidence type="ECO:0000256" key="6">
    <source>
        <dbReference type="ARBA" id="ARBA00022989"/>
    </source>
</evidence>
<organism evidence="12 13">
    <name type="scientific">Fulvivirga kasyanovii</name>
    <dbReference type="NCBI Taxonomy" id="396812"/>
    <lineage>
        <taxon>Bacteria</taxon>
        <taxon>Pseudomonadati</taxon>
        <taxon>Bacteroidota</taxon>
        <taxon>Cytophagia</taxon>
        <taxon>Cytophagales</taxon>
        <taxon>Fulvivirgaceae</taxon>
        <taxon>Fulvivirga</taxon>
    </lineage>
</organism>
<dbReference type="PANTHER" id="PTHR13460:SF0">
    <property type="entry name" value="MALECTIN"/>
    <property type="match status" value="1"/>
</dbReference>
<evidence type="ECO:0000256" key="10">
    <source>
        <dbReference type="SAM" id="SignalP"/>
    </source>
</evidence>
<proteinExistence type="inferred from homology"/>
<dbReference type="Pfam" id="PF11721">
    <property type="entry name" value="Malectin"/>
    <property type="match status" value="2"/>
</dbReference>